<name>A0A517XNP6_9BACT</name>
<dbReference type="SUPFAM" id="SSF53474">
    <property type="entry name" value="alpha/beta-Hydrolases"/>
    <property type="match status" value="2"/>
</dbReference>
<dbReference type="InterPro" id="IPR029058">
    <property type="entry name" value="AB_hydrolase_fold"/>
</dbReference>
<organism evidence="3 4">
    <name type="scientific">Urbifossiella limnaea</name>
    <dbReference type="NCBI Taxonomy" id="2528023"/>
    <lineage>
        <taxon>Bacteria</taxon>
        <taxon>Pseudomonadati</taxon>
        <taxon>Planctomycetota</taxon>
        <taxon>Planctomycetia</taxon>
        <taxon>Gemmatales</taxon>
        <taxon>Gemmataceae</taxon>
        <taxon>Urbifossiella</taxon>
    </lineage>
</organism>
<evidence type="ECO:0000256" key="1">
    <source>
        <dbReference type="SAM" id="SignalP"/>
    </source>
</evidence>
<dbReference type="Gene3D" id="3.40.50.1820">
    <property type="entry name" value="alpha/beta hydrolase"/>
    <property type="match status" value="2"/>
</dbReference>
<dbReference type="PANTHER" id="PTHR22946">
    <property type="entry name" value="DIENELACTONE HYDROLASE DOMAIN-CONTAINING PROTEIN-RELATED"/>
    <property type="match status" value="1"/>
</dbReference>
<gene>
    <name evidence="3" type="ORF">ETAA1_10330</name>
</gene>
<feature type="domain" description="Acetyl xylan esterase" evidence="2">
    <location>
        <begin position="103"/>
        <end position="269"/>
    </location>
</feature>
<evidence type="ECO:0000313" key="3">
    <source>
        <dbReference type="EMBL" id="QDU19129.1"/>
    </source>
</evidence>
<proteinExistence type="predicted"/>
<keyword evidence="4" id="KW-1185">Reference proteome</keyword>
<dbReference type="InterPro" id="IPR008391">
    <property type="entry name" value="AXE1_dom"/>
</dbReference>
<dbReference type="EMBL" id="CP036273">
    <property type="protein sequence ID" value="QDU19129.1"/>
    <property type="molecule type" value="Genomic_DNA"/>
</dbReference>
<dbReference type="Pfam" id="PF05448">
    <property type="entry name" value="AXE1"/>
    <property type="match status" value="1"/>
</dbReference>
<dbReference type="RefSeq" id="WP_145234883.1">
    <property type="nucleotide sequence ID" value="NZ_CP036273.1"/>
</dbReference>
<dbReference type="Proteomes" id="UP000319576">
    <property type="component" value="Chromosome"/>
</dbReference>
<evidence type="ECO:0000259" key="2">
    <source>
        <dbReference type="Pfam" id="PF05448"/>
    </source>
</evidence>
<dbReference type="KEGG" id="uli:ETAA1_10330"/>
<feature type="signal peptide" evidence="1">
    <location>
        <begin position="1"/>
        <end position="19"/>
    </location>
</feature>
<accession>A0A517XNP6</accession>
<sequence precursor="true">MHRCYALALSLLVAGTAAAQDAPLLPAGPTPPKQLLHELLLAECRAKFAARATEVEALRTPADIAARQDRLRKQFVAALGGFPDKTPLNARTVGTLKRDGYRIEKVIFESRPEHHVTANLYLPDGPGPFPAVLMPIGHSQTGKAADYVQRGCVLLVKNGFAALAYDPIGQGERVQLLDKLGQPAIKGSTSEHTMTMVGALPTGHCTASYRVWDGIRSLDYLCSRPEVDEKRLGCTGCSGGGTLTSYLMALDDRIAAAAPSCYLTSLDRLFSTIGPQDGEQNIPGQVAVGMDHADYVTMRAPKPTLVIAASKDFFDIKGTWDTFREASRVYAKLGFPERLSLVETDTSHGYPKSHREAAVRFFNRWLRGVDTPVTEGDFPIEKDADLRCTRTGNVIEDLKGRSVFDLNAVAADEARKQRKALDPAALRAAVAKQLGLTASPQTTVEKVGAEGREGYTLLKLIYRTDGGLPLPAVAFVPAKERRDGARVVLVHDGGKAAATADAEALAKAGRYVLALDLSGFGETAPGVAAPGRPNYFGVESRETFLSLHLSRPLLGRRVQDLMAVVKHLRSPADKEIELIGHGAAASVVLHTAALLPNDVAAVQLVGGGVSWDEVARTTVSVNQFAGVVPGALAVYDLPDLAASLSPRPLVIRAPKDAAGNAAPAALVERTFAPVRAAYAKDGADGRFTTTR</sequence>
<dbReference type="OrthoDB" id="244125at2"/>
<evidence type="ECO:0000313" key="4">
    <source>
        <dbReference type="Proteomes" id="UP000319576"/>
    </source>
</evidence>
<dbReference type="AlphaFoldDB" id="A0A517XNP6"/>
<dbReference type="PANTHER" id="PTHR22946:SF8">
    <property type="entry name" value="ACETYL XYLAN ESTERASE DOMAIN-CONTAINING PROTEIN"/>
    <property type="match status" value="1"/>
</dbReference>
<dbReference type="InterPro" id="IPR050261">
    <property type="entry name" value="FrsA_esterase"/>
</dbReference>
<keyword evidence="1" id="KW-0732">Signal</keyword>
<protein>
    <submittedName>
        <fullName evidence="3">Acetyl xylan esterase (AXE1)</fullName>
    </submittedName>
</protein>
<feature type="chain" id="PRO_5021956407" evidence="1">
    <location>
        <begin position="20"/>
        <end position="691"/>
    </location>
</feature>
<reference evidence="3 4" key="1">
    <citation type="submission" date="2019-02" db="EMBL/GenBank/DDBJ databases">
        <title>Deep-cultivation of Planctomycetes and their phenomic and genomic characterization uncovers novel biology.</title>
        <authorList>
            <person name="Wiegand S."/>
            <person name="Jogler M."/>
            <person name="Boedeker C."/>
            <person name="Pinto D."/>
            <person name="Vollmers J."/>
            <person name="Rivas-Marin E."/>
            <person name="Kohn T."/>
            <person name="Peeters S.H."/>
            <person name="Heuer A."/>
            <person name="Rast P."/>
            <person name="Oberbeckmann S."/>
            <person name="Bunk B."/>
            <person name="Jeske O."/>
            <person name="Meyerdierks A."/>
            <person name="Storesund J.E."/>
            <person name="Kallscheuer N."/>
            <person name="Luecker S."/>
            <person name="Lage O.M."/>
            <person name="Pohl T."/>
            <person name="Merkel B.J."/>
            <person name="Hornburger P."/>
            <person name="Mueller R.-W."/>
            <person name="Bruemmer F."/>
            <person name="Labrenz M."/>
            <person name="Spormann A.M."/>
            <person name="Op den Camp H."/>
            <person name="Overmann J."/>
            <person name="Amann R."/>
            <person name="Jetten M.S.M."/>
            <person name="Mascher T."/>
            <person name="Medema M.H."/>
            <person name="Devos D.P."/>
            <person name="Kaster A.-K."/>
            <person name="Ovreas L."/>
            <person name="Rohde M."/>
            <person name="Galperin M.Y."/>
            <person name="Jogler C."/>
        </authorList>
    </citation>
    <scope>NUCLEOTIDE SEQUENCE [LARGE SCALE GENOMIC DNA]</scope>
    <source>
        <strain evidence="3 4">ETA_A1</strain>
    </source>
</reference>